<dbReference type="PANTHER" id="PTHR35807">
    <property type="entry name" value="TRANSCRIPTIONAL REGULATOR REDD-RELATED"/>
    <property type="match status" value="1"/>
</dbReference>
<gene>
    <name evidence="7" type="ORF">V1633_28730</name>
</gene>
<proteinExistence type="inferred from homology"/>
<dbReference type="SMART" id="SM01043">
    <property type="entry name" value="BTAD"/>
    <property type="match status" value="1"/>
</dbReference>
<dbReference type="PANTHER" id="PTHR35807:SF1">
    <property type="entry name" value="TRANSCRIPTIONAL REGULATOR REDD"/>
    <property type="match status" value="1"/>
</dbReference>
<keyword evidence="4" id="KW-0804">Transcription</keyword>
<feature type="DNA-binding region" description="OmpR/PhoB-type" evidence="5">
    <location>
        <begin position="1"/>
        <end position="90"/>
    </location>
</feature>
<dbReference type="InterPro" id="IPR036388">
    <property type="entry name" value="WH-like_DNA-bd_sf"/>
</dbReference>
<dbReference type="Gene3D" id="3.40.50.300">
    <property type="entry name" value="P-loop containing nucleotide triphosphate hydrolases"/>
    <property type="match status" value="1"/>
</dbReference>
<reference evidence="7 8" key="1">
    <citation type="submission" date="2024-01" db="EMBL/GenBank/DDBJ databases">
        <title>Genome insights into Plantactinospora sonchi sp. nov.</title>
        <authorList>
            <person name="Wang L."/>
        </authorList>
    </citation>
    <scope>NUCLEOTIDE SEQUENCE [LARGE SCALE GENOMIC DNA]</scope>
    <source>
        <strain evidence="7 8">NEAU-QY2</strain>
    </source>
</reference>
<dbReference type="InterPro" id="IPR005158">
    <property type="entry name" value="BTAD"/>
</dbReference>
<dbReference type="Proteomes" id="UP001332243">
    <property type="component" value="Unassembled WGS sequence"/>
</dbReference>
<dbReference type="InterPro" id="IPR001867">
    <property type="entry name" value="OmpR/PhoB-type_DNA-bd"/>
</dbReference>
<dbReference type="SMART" id="SM00862">
    <property type="entry name" value="Trans_reg_C"/>
    <property type="match status" value="1"/>
</dbReference>
<evidence type="ECO:0000256" key="2">
    <source>
        <dbReference type="ARBA" id="ARBA00023015"/>
    </source>
</evidence>
<feature type="domain" description="OmpR/PhoB-type" evidence="6">
    <location>
        <begin position="1"/>
        <end position="90"/>
    </location>
</feature>
<dbReference type="Gene3D" id="1.25.40.10">
    <property type="entry name" value="Tetratricopeptide repeat domain"/>
    <property type="match status" value="2"/>
</dbReference>
<dbReference type="SUPFAM" id="SSF52540">
    <property type="entry name" value="P-loop containing nucleoside triphosphate hydrolases"/>
    <property type="match status" value="1"/>
</dbReference>
<keyword evidence="2" id="KW-0805">Transcription regulation</keyword>
<evidence type="ECO:0000313" key="7">
    <source>
        <dbReference type="EMBL" id="MEE6262477.1"/>
    </source>
</evidence>
<evidence type="ECO:0000313" key="8">
    <source>
        <dbReference type="Proteomes" id="UP001332243"/>
    </source>
</evidence>
<name>A0ABU7S158_9ACTN</name>
<dbReference type="SUPFAM" id="SSF46894">
    <property type="entry name" value="C-terminal effector domain of the bipartite response regulators"/>
    <property type="match status" value="1"/>
</dbReference>
<dbReference type="PROSITE" id="PS51755">
    <property type="entry name" value="OMPR_PHOB"/>
    <property type="match status" value="1"/>
</dbReference>
<keyword evidence="8" id="KW-1185">Reference proteome</keyword>
<dbReference type="RefSeq" id="WP_331217411.1">
    <property type="nucleotide sequence ID" value="NZ_JAZGQK010000028.1"/>
</dbReference>
<dbReference type="Pfam" id="PF03704">
    <property type="entry name" value="BTAD"/>
    <property type="match status" value="1"/>
</dbReference>
<dbReference type="Pfam" id="PF00486">
    <property type="entry name" value="Trans_reg_C"/>
    <property type="match status" value="1"/>
</dbReference>
<evidence type="ECO:0000256" key="1">
    <source>
        <dbReference type="ARBA" id="ARBA00005820"/>
    </source>
</evidence>
<keyword evidence="3 5" id="KW-0238">DNA-binding</keyword>
<dbReference type="PRINTS" id="PR00364">
    <property type="entry name" value="DISEASERSIST"/>
</dbReference>
<dbReference type="InterPro" id="IPR016032">
    <property type="entry name" value="Sig_transdc_resp-reg_C-effctor"/>
</dbReference>
<comment type="similarity">
    <text evidence="1">Belongs to the AfsR/DnrI/RedD regulatory family.</text>
</comment>
<protein>
    <submittedName>
        <fullName evidence="7">BTAD domain-containing putative transcriptional regulator</fullName>
    </submittedName>
</protein>
<comment type="caution">
    <text evidence="7">The sequence shown here is derived from an EMBL/GenBank/DDBJ whole genome shotgun (WGS) entry which is preliminary data.</text>
</comment>
<dbReference type="InterPro" id="IPR019734">
    <property type="entry name" value="TPR_rpt"/>
</dbReference>
<accession>A0ABU7S158</accession>
<sequence>MEFGLLGEITVESGRVDVGHVRQRHVLAALLVDANRVVPLDGLTERVWGETLPPPSRSTLYSYLSRLRQALSEVDGVEIIRRPGGYLLTVDPARVDLHLFRRLVSQARTAADGQAPALLDRALGLWRGEPFAGVETPWFDNLRATLLAERDAATLDRTDLLLRCGEHAALLPGLAEQVAARPLDERLAGQYMLALHLGGRTTESLAHYDRISATLLAEAGAEPGPDLRKLRRRILSGDQTLTVWAAGSSRGVGAGPIPRQLPALPRTFVGRAAELARLTAELDAADTHRTLVISAIGGMGGVGKTWLALHWAHRHLDRFPDGQLFVNLRGFDPVNPPTPPAVAVRGFLEALGVAPESLPHEPESQVKLYRSLVAEKRMLVVLDNAADLAQVEPLLPGGARCTVIVTSRSQLVGLVAGHGAASVPLGTLSDAEATELLIRHLGRERTDAEPEAVAELVRYCAGQPLALGVLAARIVVSPLLPLAGFAAELRDVTGRLDALETGELGGSVRAVLTTSDRALSRRAAEVFRLVGLAGCPDIGLEAVASLAGLPVGPVRQVMRELVSAHIVVEYQPNRYRLHDLVRLYAAERGRAELPAEQRHAALRRLVDFHLHTADTADRILAPVRPRIPLDPPAPGCVPLAPADEAAALAWFDAERVGLLAACETARDNGWDDRTWQLAWAMNSFHLQRGHRHDSLSSSLLGLDAVRRLGDPRGVVIAHRQLGHAHDRLGQHTLAAAQLEQALDRVEQLGDLVETAYTHRVLALAAERWGDDQRALGHATEAQRLFEAAGDTVRAQRMLNSVGWLLARLGRYAEARTLCEQALAADRGEDGDPRGVAVTLDSLGFIAQRLGEHTVALEHYSEALGLIRELGMNYIEAEITERIAETHAAAGDSRLAVDAWRRAAVLYQQQGVTRGVERVQARLAEVAGRG</sequence>
<dbReference type="EMBL" id="JAZGQK010000028">
    <property type="protein sequence ID" value="MEE6262477.1"/>
    <property type="molecule type" value="Genomic_DNA"/>
</dbReference>
<evidence type="ECO:0000259" key="6">
    <source>
        <dbReference type="PROSITE" id="PS51755"/>
    </source>
</evidence>
<evidence type="ECO:0000256" key="4">
    <source>
        <dbReference type="ARBA" id="ARBA00023163"/>
    </source>
</evidence>
<dbReference type="Gene3D" id="1.10.10.10">
    <property type="entry name" value="Winged helix-like DNA-binding domain superfamily/Winged helix DNA-binding domain"/>
    <property type="match status" value="1"/>
</dbReference>
<dbReference type="CDD" id="cd15831">
    <property type="entry name" value="BTAD"/>
    <property type="match status" value="1"/>
</dbReference>
<dbReference type="SUPFAM" id="SSF48452">
    <property type="entry name" value="TPR-like"/>
    <property type="match status" value="3"/>
</dbReference>
<organism evidence="7 8">
    <name type="scientific">Plantactinospora sonchi</name>
    <dbReference type="NCBI Taxonomy" id="1544735"/>
    <lineage>
        <taxon>Bacteria</taxon>
        <taxon>Bacillati</taxon>
        <taxon>Actinomycetota</taxon>
        <taxon>Actinomycetes</taxon>
        <taxon>Micromonosporales</taxon>
        <taxon>Micromonosporaceae</taxon>
        <taxon>Plantactinospora</taxon>
    </lineage>
</organism>
<dbReference type="InterPro" id="IPR051677">
    <property type="entry name" value="AfsR-DnrI-RedD_regulator"/>
</dbReference>
<dbReference type="InterPro" id="IPR027417">
    <property type="entry name" value="P-loop_NTPase"/>
</dbReference>
<dbReference type="SMART" id="SM00028">
    <property type="entry name" value="TPR"/>
    <property type="match status" value="5"/>
</dbReference>
<dbReference type="InterPro" id="IPR011990">
    <property type="entry name" value="TPR-like_helical_dom_sf"/>
</dbReference>
<dbReference type="Pfam" id="PF13424">
    <property type="entry name" value="TPR_12"/>
    <property type="match status" value="1"/>
</dbReference>
<evidence type="ECO:0000256" key="5">
    <source>
        <dbReference type="PROSITE-ProRule" id="PRU01091"/>
    </source>
</evidence>
<evidence type="ECO:0000256" key="3">
    <source>
        <dbReference type="ARBA" id="ARBA00023125"/>
    </source>
</evidence>